<evidence type="ECO:0000313" key="2">
    <source>
        <dbReference type="EMBL" id="PIU99584.1"/>
    </source>
</evidence>
<organism evidence="2 3">
    <name type="scientific">Candidatus Tagabacteria bacterium CG03_land_8_20_14_0_80_41_22</name>
    <dbReference type="NCBI Taxonomy" id="1975020"/>
    <lineage>
        <taxon>Bacteria</taxon>
        <taxon>Candidatus Tagaibacteriota</taxon>
    </lineage>
</organism>
<proteinExistence type="predicted"/>
<dbReference type="InterPro" id="IPR014710">
    <property type="entry name" value="RmlC-like_jellyroll"/>
</dbReference>
<reference evidence="3" key="1">
    <citation type="submission" date="2017-09" db="EMBL/GenBank/DDBJ databases">
        <title>Depth-based differentiation of microbial function through sediment-hosted aquifers and enrichment of novel symbionts in the deep terrestrial subsurface.</title>
        <authorList>
            <person name="Probst A.J."/>
            <person name="Ladd B."/>
            <person name="Jarett J.K."/>
            <person name="Geller-Mcgrath D.E."/>
            <person name="Sieber C.M.K."/>
            <person name="Emerson J.B."/>
            <person name="Anantharaman K."/>
            <person name="Thomas B.C."/>
            <person name="Malmstrom R."/>
            <person name="Stieglmeier M."/>
            <person name="Klingl A."/>
            <person name="Woyke T."/>
            <person name="Ryan C.M."/>
            <person name="Banfield J.F."/>
        </authorList>
    </citation>
    <scope>NUCLEOTIDE SEQUENCE [LARGE SCALE GENOMIC DNA]</scope>
</reference>
<dbReference type="AlphaFoldDB" id="A0A2M7B8Y9"/>
<dbReference type="GO" id="GO:0006094">
    <property type="term" value="P:gluconeogenesis"/>
    <property type="evidence" value="ECO:0007669"/>
    <property type="project" value="InterPro"/>
</dbReference>
<dbReference type="Gene3D" id="2.60.120.10">
    <property type="entry name" value="Jelly Rolls"/>
    <property type="match status" value="1"/>
</dbReference>
<accession>A0A2M7B8Y9</accession>
<name>A0A2M7B8Y9_9BACT</name>
<dbReference type="InterPro" id="IPR010551">
    <property type="entry name" value="G6P_isomerase_prok"/>
</dbReference>
<dbReference type="EMBL" id="PEVG01000018">
    <property type="protein sequence ID" value="PIU99584.1"/>
    <property type="molecule type" value="Genomic_DNA"/>
</dbReference>
<evidence type="ECO:0000313" key="3">
    <source>
        <dbReference type="Proteomes" id="UP000228561"/>
    </source>
</evidence>
<dbReference type="Pfam" id="PF06560">
    <property type="entry name" value="GPI"/>
    <property type="match status" value="1"/>
</dbReference>
<gene>
    <name evidence="2" type="ORF">COS58_01725</name>
</gene>
<dbReference type="GO" id="GO:0005737">
    <property type="term" value="C:cytoplasm"/>
    <property type="evidence" value="ECO:0007669"/>
    <property type="project" value="InterPro"/>
</dbReference>
<dbReference type="GO" id="GO:0006096">
    <property type="term" value="P:glycolytic process"/>
    <property type="evidence" value="ECO:0007669"/>
    <property type="project" value="InterPro"/>
</dbReference>
<comment type="caution">
    <text evidence="2">The sequence shown here is derived from an EMBL/GenBank/DDBJ whole genome shotgun (WGS) entry which is preliminary data.</text>
</comment>
<dbReference type="GO" id="GO:0004347">
    <property type="term" value="F:glucose-6-phosphate isomerase activity"/>
    <property type="evidence" value="ECO:0007669"/>
    <property type="project" value="InterPro"/>
</dbReference>
<dbReference type="Proteomes" id="UP000228561">
    <property type="component" value="Unassembled WGS sequence"/>
</dbReference>
<feature type="domain" description="Glucose-6-phosphate isomerase prokaryote" evidence="1">
    <location>
        <begin position="37"/>
        <end position="168"/>
    </location>
</feature>
<sequence>MVYRNGKNMENFCKVGKLEEKIVNNVSRYDVCRGEKSIEKLRYDLTLIYPERFGEELPRTAGHYHTKGQCELFEVISGKKALFFIQRYENNPQIIKETYLIEAGEKEKVIILPNFSITSINPEKNKELLLSNWINIDVKNEYEYFKNLGGCYLIKEINNSIEFEKNKNYEKIPELILLKPKKFPAELKNLDFLNNPGKYKKFLTIKNCYRKI</sequence>
<evidence type="ECO:0000259" key="1">
    <source>
        <dbReference type="Pfam" id="PF06560"/>
    </source>
</evidence>
<protein>
    <recommendedName>
        <fullName evidence="1">Glucose-6-phosphate isomerase prokaryote domain-containing protein</fullName>
    </recommendedName>
</protein>